<dbReference type="PANTHER" id="PTHR48021:SF33">
    <property type="entry name" value="AT22075P-RELATED"/>
    <property type="match status" value="1"/>
</dbReference>
<feature type="transmembrane region" description="Helical" evidence="5">
    <location>
        <begin position="393"/>
        <end position="413"/>
    </location>
</feature>
<evidence type="ECO:0000313" key="8">
    <source>
        <dbReference type="RefSeq" id="XP_023951569.2"/>
    </source>
</evidence>
<accession>A0A6J1NY11</accession>
<feature type="transmembrane region" description="Helical" evidence="5">
    <location>
        <begin position="86"/>
        <end position="105"/>
    </location>
</feature>
<dbReference type="AlphaFoldDB" id="A0A6J1NY11"/>
<dbReference type="SUPFAM" id="SSF103473">
    <property type="entry name" value="MFS general substrate transporter"/>
    <property type="match status" value="1"/>
</dbReference>
<evidence type="ECO:0000256" key="1">
    <source>
        <dbReference type="ARBA" id="ARBA00004141"/>
    </source>
</evidence>
<keyword evidence="4 5" id="KW-0472">Membrane</keyword>
<feature type="transmembrane region" description="Helical" evidence="5">
    <location>
        <begin position="169"/>
        <end position="188"/>
    </location>
</feature>
<gene>
    <name evidence="8" type="primary">LOC112055617</name>
</gene>
<feature type="transmembrane region" description="Helical" evidence="5">
    <location>
        <begin position="425"/>
        <end position="443"/>
    </location>
</feature>
<dbReference type="PANTHER" id="PTHR48021">
    <property type="match status" value="1"/>
</dbReference>
<dbReference type="InterPro" id="IPR050549">
    <property type="entry name" value="MFS_Trehalose_Transporter"/>
</dbReference>
<sequence length="470" mass="51764">MVKDNKKGHTYIQWIFALLANITLLAYGMECGWISPTTKILQSEASPTGYPLSDNMVSWIASAMSMSAIFGVSLYSYIADAFGRRIGIILIAIPEAISWIIKLSYSSTTTLIISRMFAGLAAGGCFNIVPMYVKEISQDDMRGVLGTLPMLLQTVGLLIMYIIGAYLSYFTVIWVVLSLPILTILLLLKAPESPAFLVNRGKINEAIETVAFLRGLEKDDKIVQSIVDSMKKEDEHFKTLPNISILSILKEHSWRHGLILCLFCFVFHGLNGSYAIMTYASTILISTGVKFDISPEIQTLSFPIVIIISALALAACVEKCGRKPLLVGSYLISACSMTAIAVMMVLQKQVIVVPSWLPVTTMMLAVAMYGGGISPLPYIIMTEMFSFQVRAKVVGIAVTFGWLMTFTLVTIYTPMCNAFGQFSPFVFYGAINFGGVIFTAIFIPETKGKSEEEIFEILSKKKDTKTQNVI</sequence>
<proteinExistence type="predicted"/>
<feature type="transmembrane region" description="Helical" evidence="5">
    <location>
        <begin position="359"/>
        <end position="381"/>
    </location>
</feature>
<dbReference type="InterPro" id="IPR005828">
    <property type="entry name" value="MFS_sugar_transport-like"/>
</dbReference>
<feature type="transmembrane region" description="Helical" evidence="5">
    <location>
        <begin position="297"/>
        <end position="317"/>
    </location>
</feature>
<dbReference type="Pfam" id="PF00083">
    <property type="entry name" value="Sugar_tr"/>
    <property type="match status" value="1"/>
</dbReference>
<feature type="transmembrane region" description="Helical" evidence="5">
    <location>
        <begin position="56"/>
        <end position="79"/>
    </location>
</feature>
<dbReference type="KEGG" id="bany:112055617"/>
<keyword evidence="3 5" id="KW-1133">Transmembrane helix</keyword>
<feature type="transmembrane region" description="Helical" evidence="5">
    <location>
        <begin position="324"/>
        <end position="347"/>
    </location>
</feature>
<dbReference type="OrthoDB" id="4142200at2759"/>
<dbReference type="InterPro" id="IPR036259">
    <property type="entry name" value="MFS_trans_sf"/>
</dbReference>
<dbReference type="GO" id="GO:0005886">
    <property type="term" value="C:plasma membrane"/>
    <property type="evidence" value="ECO:0007669"/>
    <property type="project" value="UniProtKB-SubCell"/>
</dbReference>
<evidence type="ECO:0000256" key="3">
    <source>
        <dbReference type="ARBA" id="ARBA00022989"/>
    </source>
</evidence>
<dbReference type="GO" id="GO:0022857">
    <property type="term" value="F:transmembrane transporter activity"/>
    <property type="evidence" value="ECO:0007669"/>
    <property type="project" value="InterPro"/>
</dbReference>
<name>A0A6J1NY11_BICAN</name>
<evidence type="ECO:0000256" key="5">
    <source>
        <dbReference type="SAM" id="Phobius"/>
    </source>
</evidence>
<evidence type="ECO:0000259" key="6">
    <source>
        <dbReference type="PROSITE" id="PS50850"/>
    </source>
</evidence>
<feature type="transmembrane region" description="Helical" evidence="5">
    <location>
        <begin position="12"/>
        <end position="36"/>
    </location>
</feature>
<protein>
    <submittedName>
        <fullName evidence="8">Facilitated trehalose transporter Tret1-like</fullName>
    </submittedName>
</protein>
<keyword evidence="7" id="KW-1185">Reference proteome</keyword>
<evidence type="ECO:0000256" key="2">
    <source>
        <dbReference type="ARBA" id="ARBA00022692"/>
    </source>
</evidence>
<comment type="subcellular location">
    <subcellularLocation>
        <location evidence="1">Membrane</location>
        <topology evidence="1">Multi-pass membrane protein</topology>
    </subcellularLocation>
</comment>
<reference evidence="7" key="1">
    <citation type="submission" date="2025-05" db="UniProtKB">
        <authorList>
            <consortium name="RefSeq"/>
        </authorList>
    </citation>
    <scope>NUCLEOTIDE SEQUENCE [LARGE SCALE GENOMIC DNA]</scope>
</reference>
<evidence type="ECO:0000256" key="4">
    <source>
        <dbReference type="ARBA" id="ARBA00023136"/>
    </source>
</evidence>
<dbReference type="GeneID" id="112055617"/>
<keyword evidence="2 5" id="KW-0812">Transmembrane</keyword>
<dbReference type="InterPro" id="IPR020846">
    <property type="entry name" value="MFS_dom"/>
</dbReference>
<dbReference type="PROSITE" id="PS50850">
    <property type="entry name" value="MFS"/>
    <property type="match status" value="1"/>
</dbReference>
<organism evidence="7 8">
    <name type="scientific">Bicyclus anynana</name>
    <name type="common">Squinting bush brown butterfly</name>
    <dbReference type="NCBI Taxonomy" id="110368"/>
    <lineage>
        <taxon>Eukaryota</taxon>
        <taxon>Metazoa</taxon>
        <taxon>Ecdysozoa</taxon>
        <taxon>Arthropoda</taxon>
        <taxon>Hexapoda</taxon>
        <taxon>Insecta</taxon>
        <taxon>Pterygota</taxon>
        <taxon>Neoptera</taxon>
        <taxon>Endopterygota</taxon>
        <taxon>Lepidoptera</taxon>
        <taxon>Glossata</taxon>
        <taxon>Ditrysia</taxon>
        <taxon>Papilionoidea</taxon>
        <taxon>Nymphalidae</taxon>
        <taxon>Satyrinae</taxon>
        <taxon>Satyrini</taxon>
        <taxon>Mycalesina</taxon>
        <taxon>Bicyclus</taxon>
    </lineage>
</organism>
<dbReference type="RefSeq" id="XP_023951569.2">
    <property type="nucleotide sequence ID" value="XM_024095801.2"/>
</dbReference>
<dbReference type="Gene3D" id="1.20.1250.20">
    <property type="entry name" value="MFS general substrate transporter like domains"/>
    <property type="match status" value="1"/>
</dbReference>
<dbReference type="Proteomes" id="UP001652582">
    <property type="component" value="Chromosome 2"/>
</dbReference>
<reference evidence="8" key="2">
    <citation type="submission" date="2025-08" db="UniProtKB">
        <authorList>
            <consortium name="RefSeq"/>
        </authorList>
    </citation>
    <scope>IDENTIFICATION</scope>
</reference>
<dbReference type="PROSITE" id="PS00217">
    <property type="entry name" value="SUGAR_TRANSPORT_2"/>
    <property type="match status" value="1"/>
</dbReference>
<dbReference type="InterPro" id="IPR005829">
    <property type="entry name" value="Sugar_transporter_CS"/>
</dbReference>
<feature type="domain" description="Major facilitator superfamily (MFS) profile" evidence="6">
    <location>
        <begin position="16"/>
        <end position="447"/>
    </location>
</feature>
<feature type="transmembrane region" description="Helical" evidence="5">
    <location>
        <begin position="111"/>
        <end position="132"/>
    </location>
</feature>
<evidence type="ECO:0000313" key="7">
    <source>
        <dbReference type="Proteomes" id="UP001652582"/>
    </source>
</evidence>
<feature type="transmembrane region" description="Helical" evidence="5">
    <location>
        <begin position="257"/>
        <end position="277"/>
    </location>
</feature>
<feature type="transmembrane region" description="Helical" evidence="5">
    <location>
        <begin position="144"/>
        <end position="163"/>
    </location>
</feature>